<dbReference type="GO" id="GO:0015074">
    <property type="term" value="P:DNA integration"/>
    <property type="evidence" value="ECO:0007669"/>
    <property type="project" value="InterPro"/>
</dbReference>
<dbReference type="InterPro" id="IPR002492">
    <property type="entry name" value="Transposase_Tc1-like"/>
</dbReference>
<dbReference type="EMBL" id="KK119356">
    <property type="protein sequence ID" value="KFM75446.1"/>
    <property type="molecule type" value="Genomic_DNA"/>
</dbReference>
<dbReference type="SUPFAM" id="SSF46689">
    <property type="entry name" value="Homeodomain-like"/>
    <property type="match status" value="1"/>
</dbReference>
<sequence length="309" mass="35102">MGLEAISACDIDLESRYRAAAASVKNRTFTKNTGRAEVDMPLCRVRRQYEQLSQFERGRIVGMMEAGWSARRGARQLGRSDCVVRKCWDQWAREMSCTRRPGSGPPRQTSRREDRHIVRNARVQPTASSAAIQAQVAPSLGAPVSSRTIRRRLAEGQLLSRRPLRVLPLMPTHRRLRLEWCRARGNWTAGEWNQVVFSDESRFNLGSDDNSVRVWRARGERLNPAFALQRHMSATAGVIVWGATGYNTWSPLVLLRGTMTAQRYIHEILQPHVLPLMQRLPGAIFQQDNARPHTARVSQDCLRTITTLP</sequence>
<feature type="domain" description="Transposase Tc1-like" evidence="2">
    <location>
        <begin position="114"/>
        <end position="183"/>
    </location>
</feature>
<accession>A0A087UDK7</accession>
<dbReference type="Proteomes" id="UP000054359">
    <property type="component" value="Unassembled WGS sequence"/>
</dbReference>
<dbReference type="InterPro" id="IPR052338">
    <property type="entry name" value="Transposase_5"/>
</dbReference>
<reference evidence="3 4" key="1">
    <citation type="submission" date="2013-11" db="EMBL/GenBank/DDBJ databases">
        <title>Genome sequencing of Stegodyphus mimosarum.</title>
        <authorList>
            <person name="Bechsgaard J."/>
        </authorList>
    </citation>
    <scope>NUCLEOTIDE SEQUENCE [LARGE SCALE GENOMIC DNA]</scope>
</reference>
<dbReference type="GO" id="GO:0003677">
    <property type="term" value="F:DNA binding"/>
    <property type="evidence" value="ECO:0007669"/>
    <property type="project" value="InterPro"/>
</dbReference>
<dbReference type="GO" id="GO:0005634">
    <property type="term" value="C:nucleus"/>
    <property type="evidence" value="ECO:0007669"/>
    <property type="project" value="UniProtKB-SubCell"/>
</dbReference>
<dbReference type="PANTHER" id="PTHR23022:SF135">
    <property type="entry name" value="SI:DKEY-77F5.3"/>
    <property type="match status" value="1"/>
</dbReference>
<dbReference type="AlphaFoldDB" id="A0A087UDK7"/>
<dbReference type="PANTHER" id="PTHR23022">
    <property type="entry name" value="TRANSPOSABLE ELEMENT-RELATED"/>
    <property type="match status" value="1"/>
</dbReference>
<dbReference type="Gene3D" id="1.10.10.60">
    <property type="entry name" value="Homeodomain-like"/>
    <property type="match status" value="1"/>
</dbReference>
<organism evidence="3 4">
    <name type="scientific">Stegodyphus mimosarum</name>
    <name type="common">African social velvet spider</name>
    <dbReference type="NCBI Taxonomy" id="407821"/>
    <lineage>
        <taxon>Eukaryota</taxon>
        <taxon>Metazoa</taxon>
        <taxon>Ecdysozoa</taxon>
        <taxon>Arthropoda</taxon>
        <taxon>Chelicerata</taxon>
        <taxon>Arachnida</taxon>
        <taxon>Araneae</taxon>
        <taxon>Araneomorphae</taxon>
        <taxon>Entelegynae</taxon>
        <taxon>Eresoidea</taxon>
        <taxon>Eresidae</taxon>
        <taxon>Stegodyphus</taxon>
    </lineage>
</organism>
<dbReference type="GO" id="GO:0006313">
    <property type="term" value="P:DNA transposition"/>
    <property type="evidence" value="ECO:0007669"/>
    <property type="project" value="InterPro"/>
</dbReference>
<dbReference type="OrthoDB" id="4843387at2759"/>
<dbReference type="InterPro" id="IPR036397">
    <property type="entry name" value="RNaseH_sf"/>
</dbReference>
<dbReference type="Gene3D" id="3.30.420.10">
    <property type="entry name" value="Ribonuclease H-like superfamily/Ribonuclease H"/>
    <property type="match status" value="1"/>
</dbReference>
<evidence type="ECO:0000313" key="3">
    <source>
        <dbReference type="EMBL" id="KFM75446.1"/>
    </source>
</evidence>
<evidence type="ECO:0000313" key="4">
    <source>
        <dbReference type="Proteomes" id="UP000054359"/>
    </source>
</evidence>
<name>A0A087UDK7_STEMI</name>
<proteinExistence type="predicted"/>
<dbReference type="InterPro" id="IPR009057">
    <property type="entry name" value="Homeodomain-like_sf"/>
</dbReference>
<evidence type="ECO:0000256" key="1">
    <source>
        <dbReference type="ARBA" id="ARBA00004123"/>
    </source>
</evidence>
<keyword evidence="4" id="KW-1185">Reference proteome</keyword>
<evidence type="ECO:0000259" key="2">
    <source>
        <dbReference type="Pfam" id="PF01498"/>
    </source>
</evidence>
<dbReference type="Pfam" id="PF01498">
    <property type="entry name" value="HTH_Tnp_Tc3_2"/>
    <property type="match status" value="1"/>
</dbReference>
<protein>
    <submittedName>
        <fullName evidence="3">Transposable element Tcb2 transposase</fullName>
    </submittedName>
</protein>
<feature type="non-terminal residue" evidence="3">
    <location>
        <position position="309"/>
    </location>
</feature>
<gene>
    <name evidence="3" type="ORF">X975_14237</name>
</gene>
<comment type="subcellular location">
    <subcellularLocation>
        <location evidence="1">Nucleus</location>
    </subcellularLocation>
</comment>